<evidence type="ECO:0000256" key="5">
    <source>
        <dbReference type="RuleBase" id="RU362066"/>
    </source>
</evidence>
<organism evidence="8 9">
    <name type="scientific">Pontiella agarivorans</name>
    <dbReference type="NCBI Taxonomy" id="3038953"/>
    <lineage>
        <taxon>Bacteria</taxon>
        <taxon>Pseudomonadati</taxon>
        <taxon>Kiritimatiellota</taxon>
        <taxon>Kiritimatiellia</taxon>
        <taxon>Kiritimatiellales</taxon>
        <taxon>Pontiellaceae</taxon>
        <taxon>Pontiella</taxon>
    </lineage>
</organism>
<dbReference type="Pfam" id="PF02465">
    <property type="entry name" value="FliD_N"/>
    <property type="match status" value="1"/>
</dbReference>
<dbReference type="Proteomes" id="UP001290861">
    <property type="component" value="Unassembled WGS sequence"/>
</dbReference>
<dbReference type="RefSeq" id="WP_322607052.1">
    <property type="nucleotide sequence ID" value="NZ_JARVCO010000002.1"/>
</dbReference>
<comment type="caution">
    <text evidence="8">The sequence shown here is derived from an EMBL/GenBank/DDBJ whole genome shotgun (WGS) entry which is preliminary data.</text>
</comment>
<proteinExistence type="inferred from homology"/>
<keyword evidence="8" id="KW-0282">Flagellum</keyword>
<dbReference type="PANTHER" id="PTHR30288:SF0">
    <property type="entry name" value="FLAGELLAR HOOK-ASSOCIATED PROTEIN 2"/>
    <property type="match status" value="1"/>
</dbReference>
<comment type="similarity">
    <text evidence="1 5">Belongs to the FliD family.</text>
</comment>
<comment type="subunit">
    <text evidence="2 5">Homopentamer.</text>
</comment>
<keyword evidence="9" id="KW-1185">Reference proteome</keyword>
<keyword evidence="3 5" id="KW-0175">Coiled coil</keyword>
<evidence type="ECO:0000313" key="8">
    <source>
        <dbReference type="EMBL" id="MDZ8117250.1"/>
    </source>
</evidence>
<dbReference type="InterPro" id="IPR040026">
    <property type="entry name" value="FliD"/>
</dbReference>
<comment type="function">
    <text evidence="5">Required for morphogenesis and for the elongation of the flagellar filament by facilitating polymerization of the flagellin monomers at the tip of growing filament. Forms a capping structure, which prevents flagellin subunits (transported through the central channel of the flagellum) from leaking out without polymerization at the distal end.</text>
</comment>
<keyword evidence="8" id="KW-0969">Cilium</keyword>
<keyword evidence="8" id="KW-0966">Cell projection</keyword>
<feature type="domain" description="Flagellar hook-associated protein 2 C-terminal" evidence="7">
    <location>
        <begin position="216"/>
        <end position="464"/>
    </location>
</feature>
<evidence type="ECO:0000256" key="1">
    <source>
        <dbReference type="ARBA" id="ARBA00009764"/>
    </source>
</evidence>
<keyword evidence="4 5" id="KW-0975">Bacterial flagellum</keyword>
<evidence type="ECO:0000259" key="7">
    <source>
        <dbReference type="Pfam" id="PF07195"/>
    </source>
</evidence>
<dbReference type="InterPro" id="IPR010809">
    <property type="entry name" value="FliD_C"/>
</dbReference>
<dbReference type="InterPro" id="IPR003481">
    <property type="entry name" value="FliD_N"/>
</dbReference>
<gene>
    <name evidence="8" type="primary">fliD</name>
    <name evidence="8" type="ORF">P9H32_01315</name>
</gene>
<dbReference type="PANTHER" id="PTHR30288">
    <property type="entry name" value="FLAGELLAR CAP/ASSEMBLY PROTEIN FLID"/>
    <property type="match status" value="1"/>
</dbReference>
<protein>
    <recommendedName>
        <fullName evidence="5">Flagellar hook-associated protein 2</fullName>
        <shortName evidence="5">HAP2</shortName>
    </recommendedName>
    <alternativeName>
        <fullName evidence="5">Flagellar cap protein</fullName>
    </alternativeName>
</protein>
<evidence type="ECO:0000256" key="2">
    <source>
        <dbReference type="ARBA" id="ARBA00011255"/>
    </source>
</evidence>
<dbReference type="Pfam" id="PF07195">
    <property type="entry name" value="FliD_C"/>
    <property type="match status" value="1"/>
</dbReference>
<reference evidence="8 9" key="1">
    <citation type="journal article" date="2024" name="Appl. Environ. Microbiol.">
        <title>Pontiella agarivorans sp. nov., a novel marine anaerobic bacterium capable of degrading macroalgal polysaccharides and fixing nitrogen.</title>
        <authorList>
            <person name="Liu N."/>
            <person name="Kivenson V."/>
            <person name="Peng X."/>
            <person name="Cui Z."/>
            <person name="Lankiewicz T.S."/>
            <person name="Gosselin K.M."/>
            <person name="English C.J."/>
            <person name="Blair E.M."/>
            <person name="O'Malley M.A."/>
            <person name="Valentine D.L."/>
        </authorList>
    </citation>
    <scope>NUCLEOTIDE SEQUENCE [LARGE SCALE GENOMIC DNA]</scope>
    <source>
        <strain evidence="8 9">NLcol2</strain>
    </source>
</reference>
<feature type="domain" description="Flagellar hook-associated protein 2 N-terminal" evidence="6">
    <location>
        <begin position="10"/>
        <end position="106"/>
    </location>
</feature>
<evidence type="ECO:0000256" key="4">
    <source>
        <dbReference type="ARBA" id="ARBA00023143"/>
    </source>
</evidence>
<feature type="coiled-coil region" evidence="5">
    <location>
        <begin position="421"/>
        <end position="448"/>
    </location>
</feature>
<keyword evidence="5" id="KW-0964">Secreted</keyword>
<comment type="subcellular location">
    <subcellularLocation>
        <location evidence="5">Secreted</location>
    </subcellularLocation>
    <subcellularLocation>
        <location evidence="5">Bacterial flagellum</location>
    </subcellularLocation>
</comment>
<accession>A0ABU5MSS0</accession>
<dbReference type="EMBL" id="JARVCO010000002">
    <property type="protein sequence ID" value="MDZ8117250.1"/>
    <property type="molecule type" value="Genomic_DNA"/>
</dbReference>
<evidence type="ECO:0000256" key="3">
    <source>
        <dbReference type="ARBA" id="ARBA00023054"/>
    </source>
</evidence>
<evidence type="ECO:0000259" key="6">
    <source>
        <dbReference type="Pfam" id="PF02465"/>
    </source>
</evidence>
<name>A0ABU5MSS0_9BACT</name>
<evidence type="ECO:0000313" key="9">
    <source>
        <dbReference type="Proteomes" id="UP001290861"/>
    </source>
</evidence>
<sequence length="478" mass="51486">MGIHVGGLSSGTDYAGMIEQLMAARRIPIDTLDNKRIELDYDMGAWSQLNTLASSLTSSLDTLRGFDLWRSMSSESSVESVVTASAATASAEQQYSLVVSNLAKAQSISSDIVDTPTDLIGGGYASEGDVFEIEGEEITIEAGETLTSLRTKINSAALEMPDETRVQASIVNNHLVLTRANTGADSISLSDTTGTVLQNIGILDASAAIKNENVAGENAEFTVNGISVVRTSNDKLTDVIEGLTLNLKGVGASTLDIHADREAVKLAISEFVENYNALAAVVDDYSSVELGGSSELAVKGELYGDSLLSSIRLDLRRMATGSKSAALDETNAAYSYNGETGIMDNLSDIGIWTSGETNQLSIVDSSRLDDMLEYEFSNMEQLFKGVYDEEAVAYTNGVASDMYRYADKISASLTGDIAERIESMTEKYDDYSAEMTELEAALEDYEQTLWDQFTAMEDALANMEYQMSYIESMFSSGS</sequence>